<comment type="similarity">
    <text evidence="1">Belongs to the CTAG/PCC1 family.</text>
</comment>
<dbReference type="BioCyc" id="CNIT1237085:G1324-1777-MONOMER"/>
<dbReference type="HOGENOM" id="CLU_184184_0_0_2"/>
<dbReference type="KEGG" id="nga:Ngar_c17790"/>
<gene>
    <name evidence="2" type="ordered locus">Ngar_c17790</name>
</gene>
<name>K0IK87_NITGG</name>
<dbReference type="Proteomes" id="UP000008037">
    <property type="component" value="Chromosome"/>
</dbReference>
<dbReference type="EMBL" id="CP002408">
    <property type="protein sequence ID" value="AFU58712.1"/>
    <property type="molecule type" value="Genomic_DNA"/>
</dbReference>
<evidence type="ECO:0000313" key="3">
    <source>
        <dbReference type="Proteomes" id="UP000008037"/>
    </source>
</evidence>
<dbReference type="InParanoid" id="K0IK87"/>
<dbReference type="NCBIfam" id="NF011470">
    <property type="entry name" value="PRK14887.1"/>
    <property type="match status" value="1"/>
</dbReference>
<organism evidence="2 3">
    <name type="scientific">Nitrososphaera gargensis (strain Ga9.2)</name>
    <dbReference type="NCBI Taxonomy" id="1237085"/>
    <lineage>
        <taxon>Archaea</taxon>
        <taxon>Nitrososphaerota</taxon>
        <taxon>Nitrososphaeria</taxon>
        <taxon>Nitrososphaerales</taxon>
        <taxon>Nitrososphaeraceae</taxon>
        <taxon>Nitrososphaera</taxon>
    </lineage>
</organism>
<evidence type="ECO:0000313" key="2">
    <source>
        <dbReference type="EMBL" id="AFU58712.1"/>
    </source>
</evidence>
<dbReference type="AlphaFoldDB" id="K0IK87"/>
<dbReference type="InterPro" id="IPR015419">
    <property type="entry name" value="CTAG/Pcc1"/>
</dbReference>
<keyword evidence="3" id="KW-1185">Reference proteome</keyword>
<protein>
    <recommendedName>
        <fullName evidence="4">Transcription factor Pcc1</fullName>
    </recommendedName>
</protein>
<evidence type="ECO:0000256" key="1">
    <source>
        <dbReference type="ARBA" id="ARBA00007073"/>
    </source>
</evidence>
<proteinExistence type="inferred from homology"/>
<accession>K0IK87</accession>
<dbReference type="STRING" id="1237085.Ngar_c17790"/>
<dbReference type="Pfam" id="PF09341">
    <property type="entry name" value="Pcc1"/>
    <property type="match status" value="1"/>
</dbReference>
<sequence length="74" mass="7813">MDVPFSSSAEAKAVVKALIPDNVNFPKGLSMRIFSKGATLAIQLTGKNVPAATVLSTLDEVLEHISISKKVMAD</sequence>
<reference evidence="2 3" key="1">
    <citation type="journal article" date="2012" name="Environ. Microbiol.">
        <title>The genome of the ammonia-oxidizing Candidatus Nitrososphaera gargensis: insights into metabolic versatility and environmental adaptations.</title>
        <authorList>
            <person name="Spang A."/>
            <person name="Poehlein A."/>
            <person name="Offre P."/>
            <person name="Zumbragel S."/>
            <person name="Haider S."/>
            <person name="Rychlik N."/>
            <person name="Nowka B."/>
            <person name="Schmeisser C."/>
            <person name="Lebedeva E.V."/>
            <person name="Rattei T."/>
            <person name="Bohm C."/>
            <person name="Schmid M."/>
            <person name="Galushko A."/>
            <person name="Hatzenpichler R."/>
            <person name="Weinmaier T."/>
            <person name="Daniel R."/>
            <person name="Schleper C."/>
            <person name="Spieck E."/>
            <person name="Streit W."/>
            <person name="Wagner M."/>
        </authorList>
    </citation>
    <scope>NUCLEOTIDE SEQUENCE [LARGE SCALE GENOMIC DNA]</scope>
    <source>
        <strain evidence="3">Ga9.2</strain>
    </source>
</reference>
<evidence type="ECO:0008006" key="4">
    <source>
        <dbReference type="Google" id="ProtNLM"/>
    </source>
</evidence>